<feature type="region of interest" description="Disordered" evidence="1">
    <location>
        <begin position="334"/>
        <end position="373"/>
    </location>
</feature>
<evidence type="ECO:0000313" key="2">
    <source>
        <dbReference type="EMBL" id="PRW63168.1"/>
    </source>
</evidence>
<organism evidence="2 3">
    <name type="scientific">Actinopolyspora mortivallis</name>
    <dbReference type="NCBI Taxonomy" id="33906"/>
    <lineage>
        <taxon>Bacteria</taxon>
        <taxon>Bacillati</taxon>
        <taxon>Actinomycetota</taxon>
        <taxon>Actinomycetes</taxon>
        <taxon>Actinopolysporales</taxon>
        <taxon>Actinopolysporaceae</taxon>
        <taxon>Actinopolyspora</taxon>
    </lineage>
</organism>
<dbReference type="EMBL" id="PVSR01000019">
    <property type="protein sequence ID" value="PRW63168.1"/>
    <property type="molecule type" value="Genomic_DNA"/>
</dbReference>
<dbReference type="Pfam" id="PF03747">
    <property type="entry name" value="ADP_ribosyl_GH"/>
    <property type="match status" value="1"/>
</dbReference>
<dbReference type="InterPro" id="IPR050792">
    <property type="entry name" value="ADP-ribosylglycohydrolase"/>
</dbReference>
<feature type="compositionally biased region" description="Basic and acidic residues" evidence="1">
    <location>
        <begin position="252"/>
        <end position="265"/>
    </location>
</feature>
<dbReference type="InterPro" id="IPR036705">
    <property type="entry name" value="Ribosyl_crysJ1_sf"/>
</dbReference>
<feature type="compositionally biased region" description="Low complexity" evidence="1">
    <location>
        <begin position="744"/>
        <end position="756"/>
    </location>
</feature>
<dbReference type="STRING" id="1050202.GCA_000384035_00227"/>
<feature type="region of interest" description="Disordered" evidence="1">
    <location>
        <begin position="740"/>
        <end position="965"/>
    </location>
</feature>
<evidence type="ECO:0000313" key="3">
    <source>
        <dbReference type="Proteomes" id="UP000239352"/>
    </source>
</evidence>
<feature type="compositionally biased region" description="Basic and acidic residues" evidence="1">
    <location>
        <begin position="789"/>
        <end position="802"/>
    </location>
</feature>
<feature type="compositionally biased region" description="Basic and acidic residues" evidence="1">
    <location>
        <begin position="106"/>
        <end position="139"/>
    </location>
</feature>
<dbReference type="Proteomes" id="UP000239352">
    <property type="component" value="Unassembled WGS sequence"/>
</dbReference>
<feature type="compositionally biased region" description="Low complexity" evidence="1">
    <location>
        <begin position="164"/>
        <end position="174"/>
    </location>
</feature>
<reference evidence="2 3" key="1">
    <citation type="submission" date="2018-03" db="EMBL/GenBank/DDBJ databases">
        <title>Actinopolyspora mortivallis from Sahara, screening for active biomolecules.</title>
        <authorList>
            <person name="Selama O."/>
            <person name="Wellington E.M.H."/>
            <person name="Hacene H."/>
        </authorList>
    </citation>
    <scope>NUCLEOTIDE SEQUENCE [LARGE SCALE GENOMIC DNA]</scope>
    <source>
        <strain evidence="2 3">M5A</strain>
    </source>
</reference>
<dbReference type="InterPro" id="IPR005502">
    <property type="entry name" value="Ribosyl_crysJ1"/>
</dbReference>
<proteinExistence type="predicted"/>
<feature type="compositionally biased region" description="Low complexity" evidence="1">
    <location>
        <begin position="874"/>
        <end position="891"/>
    </location>
</feature>
<sequence length="965" mass="99512">PPTQVLPPVVEEIPETAPAGRRFTGERPGTSEETPEGETSSPAGEPPGGDTPPAREEEPDTDPHGLPHAAGRSAPWERDHAESSVPASAEGSATDPGEAGTTAGAEPERTEPHPDGSGEGTDRIVLRTPEWTERHDRQEPPSGTVHGSEEPVSAPEPPEPPVAEGPLPAGPEAAEVGERRPPRPSAHEEPDTDEVSGPPGGEVEPVPDEEVPPELGTTLPGEESPDGEGAPSSEAEHPRRDTTFGVVSAAEGPRDSEEPAREGARIRLPGMDELPPLPRNPWDGTPSREGADGEHSRGEEGGGSEEDPSWEELVSRLSTGRSVEVPYMESMTMQGAEPTAEPTGEPDPPGEASTVPSSGGEHAVVEEPDAAVPSTTERILGCLLGSATGDAFGAGPTPLSAEELTARYGARGPGGMTEYAGSRGAVTAATQTMLFTCEGLIRAGEAQAGGDADPFREVRLASQRWLHTQGVSWPWAVGDLVTRFPEPDGWLVGVPELFAVRSPGGSVYAELEAFGDRSAQGDQTAPVDNSTGCGGLVRALPAAFWSAEPAEVFDLGVRIASLTHGHPSGYLPAGAFAVIVQQAVLGRGLDDGVWLALQVLETWQGHEDTSAALSEAAELAAAGRPEPHHLESRLGGGTRADQALGIAVCAALTAEDVRDALRTAVHHSGNSSAAAAVCGGIVGAQLGVGALPVDWMAELELRDTVERMAMDCVAAFDARLRAETPSVAVEEDGDWRRRYPVRVEPAAPEAAGTATVVDTGSESEPGLPDSEPDVEHDTAPEQSGSGQQREPDQEPVERDPRQQRWSAPLPEEAEDGAPHHTARREATEAEPNPLAGAGEGAVDGTREGETVAPVTGGDGAEAEDGRETSVIPVVPESAGEAPASAEVAEPAPDSPGSEEDGVPASGAERSRGTPEPVAPVGGGDGGSAEAGSAMLGEGRPPKPAPRRINSVSTGELDLTGESVEN</sequence>
<feature type="compositionally biased region" description="Basic and acidic residues" evidence="1">
    <location>
        <begin position="289"/>
        <end position="300"/>
    </location>
</feature>
<protein>
    <recommendedName>
        <fullName evidence="4">ADP-ribosylglycohydrolase</fullName>
    </recommendedName>
</protein>
<keyword evidence="3" id="KW-1185">Reference proteome</keyword>
<feature type="compositionally biased region" description="Basic and acidic residues" evidence="1">
    <location>
        <begin position="176"/>
        <end position="189"/>
    </location>
</feature>
<name>A0A2T0GVM6_ACTMO</name>
<dbReference type="SUPFAM" id="SSF101478">
    <property type="entry name" value="ADP-ribosylglycohydrolase"/>
    <property type="match status" value="1"/>
</dbReference>
<dbReference type="PANTHER" id="PTHR16222">
    <property type="entry name" value="ADP-RIBOSYLGLYCOHYDROLASE"/>
    <property type="match status" value="1"/>
</dbReference>
<feature type="non-terminal residue" evidence="2">
    <location>
        <position position="1"/>
    </location>
</feature>
<dbReference type="RefSeq" id="WP_106114051.1">
    <property type="nucleotide sequence ID" value="NZ_PVSR01000019.1"/>
</dbReference>
<dbReference type="InParanoid" id="A0A2T0GVM6"/>
<dbReference type="PANTHER" id="PTHR16222:SF12">
    <property type="entry name" value="ADP-RIBOSYLGLYCOHYDROLASE-RELATED"/>
    <property type="match status" value="1"/>
</dbReference>
<accession>A0A2T0GVM6</accession>
<dbReference type="AlphaFoldDB" id="A0A2T0GVM6"/>
<gene>
    <name evidence="2" type="ORF">CEP50_12085</name>
</gene>
<feature type="compositionally biased region" description="Basic and acidic residues" evidence="1">
    <location>
        <begin position="53"/>
        <end position="65"/>
    </location>
</feature>
<evidence type="ECO:0008006" key="4">
    <source>
        <dbReference type="Google" id="ProtNLM"/>
    </source>
</evidence>
<dbReference type="Gene3D" id="1.10.4080.10">
    <property type="entry name" value="ADP-ribosylation/Crystallin J1"/>
    <property type="match status" value="1"/>
</dbReference>
<evidence type="ECO:0000256" key="1">
    <source>
        <dbReference type="SAM" id="MobiDB-lite"/>
    </source>
</evidence>
<feature type="compositionally biased region" description="Pro residues" evidence="1">
    <location>
        <begin position="154"/>
        <end position="163"/>
    </location>
</feature>
<feature type="compositionally biased region" description="Low complexity" evidence="1">
    <location>
        <begin position="26"/>
        <end position="42"/>
    </location>
</feature>
<comment type="caution">
    <text evidence="2">The sequence shown here is derived from an EMBL/GenBank/DDBJ whole genome shotgun (WGS) entry which is preliminary data.</text>
</comment>
<feature type="compositionally biased region" description="Low complexity" evidence="1">
    <location>
        <begin position="195"/>
        <end position="204"/>
    </location>
</feature>
<feature type="region of interest" description="Disordered" evidence="1">
    <location>
        <begin position="1"/>
        <end position="315"/>
    </location>
</feature>